<dbReference type="EMBL" id="RHJS01000002">
    <property type="protein sequence ID" value="RRK32160.1"/>
    <property type="molecule type" value="Genomic_DNA"/>
</dbReference>
<protein>
    <submittedName>
        <fullName evidence="1">Uncharacterized protein</fullName>
    </submittedName>
</protein>
<sequence>MNNKKDRYFSILDQGNMFQDSGHRTRFKELLDCYADFPFFTKGLCKCMYLSAWDDEHFCILLEILTDMSLGRETNTREMRVKGEALAEEQHNAEYYVYQLSNAFLDNASYHLPEGAEIPPEIRHIISCALQAAELIDQV</sequence>
<gene>
    <name evidence="1" type="ORF">EBB54_12890</name>
</gene>
<evidence type="ECO:0000313" key="2">
    <source>
        <dbReference type="Proteomes" id="UP000274920"/>
    </source>
</evidence>
<evidence type="ECO:0000313" key="1">
    <source>
        <dbReference type="EMBL" id="RRK32160.1"/>
    </source>
</evidence>
<dbReference type="RefSeq" id="WP_125127678.1">
    <property type="nucleotide sequence ID" value="NZ_RHJS01000002.1"/>
</dbReference>
<dbReference type="AlphaFoldDB" id="A0A426DH35"/>
<organism evidence="1 2">
    <name type="scientific">Schaedlerella arabinosiphila</name>
    <dbReference type="NCBI Taxonomy" id="2044587"/>
    <lineage>
        <taxon>Bacteria</taxon>
        <taxon>Bacillati</taxon>
        <taxon>Bacillota</taxon>
        <taxon>Clostridia</taxon>
        <taxon>Lachnospirales</taxon>
        <taxon>Lachnospiraceae</taxon>
        <taxon>Schaedlerella</taxon>
    </lineage>
</organism>
<name>A0A426DH35_9FIRM</name>
<comment type="caution">
    <text evidence="1">The sequence shown here is derived from an EMBL/GenBank/DDBJ whole genome shotgun (WGS) entry which is preliminary data.</text>
</comment>
<proteinExistence type="predicted"/>
<dbReference type="Proteomes" id="UP000274920">
    <property type="component" value="Unassembled WGS sequence"/>
</dbReference>
<reference evidence="1" key="1">
    <citation type="submission" date="2018-10" db="EMBL/GenBank/DDBJ databases">
        <title>Schaedlerella arabinophila gen. nov. sp. nov., isolated from the mouse intestinal tract and comparative analysis with the genome of the closely related altered Schaedler flora strain ASF502.</title>
        <authorList>
            <person name="Miyake S."/>
            <person name="Soh M."/>
            <person name="Seedorf H."/>
        </authorList>
    </citation>
    <scope>NUCLEOTIDE SEQUENCE [LARGE SCALE GENOMIC DNA]</scope>
    <source>
        <strain evidence="1">DSM 106076</strain>
    </source>
</reference>
<keyword evidence="2" id="KW-1185">Reference proteome</keyword>
<accession>A0A426DH35</accession>